<keyword evidence="7" id="KW-1185">Reference proteome</keyword>
<dbReference type="AlphaFoldDB" id="A0AA88RW33"/>
<dbReference type="Pfam" id="PF01112">
    <property type="entry name" value="Asparaginase_2"/>
    <property type="match status" value="1"/>
</dbReference>
<organism evidence="6 7">
    <name type="scientific">Escallonia rubra</name>
    <dbReference type="NCBI Taxonomy" id="112253"/>
    <lineage>
        <taxon>Eukaryota</taxon>
        <taxon>Viridiplantae</taxon>
        <taxon>Streptophyta</taxon>
        <taxon>Embryophyta</taxon>
        <taxon>Tracheophyta</taxon>
        <taxon>Spermatophyta</taxon>
        <taxon>Magnoliopsida</taxon>
        <taxon>eudicotyledons</taxon>
        <taxon>Gunneridae</taxon>
        <taxon>Pentapetalae</taxon>
        <taxon>asterids</taxon>
        <taxon>campanulids</taxon>
        <taxon>Escalloniales</taxon>
        <taxon>Escalloniaceae</taxon>
        <taxon>Escallonia</taxon>
    </lineage>
</organism>
<evidence type="ECO:0000256" key="4">
    <source>
        <dbReference type="ARBA" id="ARBA00022813"/>
    </source>
</evidence>
<dbReference type="InterPro" id="IPR000246">
    <property type="entry name" value="Peptidase_T2"/>
</dbReference>
<dbReference type="EC" id="3.4.19.5" evidence="3"/>
<dbReference type="GO" id="GO:0008798">
    <property type="term" value="F:beta-aspartyl-peptidase activity"/>
    <property type="evidence" value="ECO:0007669"/>
    <property type="project" value="UniProtKB-EC"/>
</dbReference>
<keyword evidence="4" id="KW-0068">Autocatalytic cleavage</keyword>
<dbReference type="Proteomes" id="UP001187471">
    <property type="component" value="Unassembled WGS sequence"/>
</dbReference>
<reference evidence="6" key="1">
    <citation type="submission" date="2022-12" db="EMBL/GenBank/DDBJ databases">
        <title>Draft genome assemblies for two species of Escallonia (Escalloniales).</title>
        <authorList>
            <person name="Chanderbali A."/>
            <person name="Dervinis C."/>
            <person name="Anghel I."/>
            <person name="Soltis D."/>
            <person name="Soltis P."/>
            <person name="Zapata F."/>
        </authorList>
    </citation>
    <scope>NUCLEOTIDE SEQUENCE</scope>
    <source>
        <strain evidence="6">UCBG92.1500</strain>
        <tissue evidence="6">Leaf</tissue>
    </source>
</reference>
<feature type="binding site" evidence="5">
    <location>
        <begin position="4"/>
        <end position="7"/>
    </location>
    <ligand>
        <name>substrate</name>
    </ligand>
</feature>
<proteinExistence type="predicted"/>
<evidence type="ECO:0000256" key="3">
    <source>
        <dbReference type="ARBA" id="ARBA00012879"/>
    </source>
</evidence>
<dbReference type="PANTHER" id="PTHR10188:SF6">
    <property type="entry name" value="N(4)-(BETA-N-ACETYLGLUCOSAMINYL)-L-ASPARAGINASE"/>
    <property type="match status" value="1"/>
</dbReference>
<feature type="binding site" evidence="5">
    <location>
        <begin position="18"/>
        <end position="21"/>
    </location>
    <ligand>
        <name>substrate</name>
    </ligand>
</feature>
<dbReference type="Gene3D" id="3.60.20.30">
    <property type="entry name" value="(Glycosyl)asparaginase"/>
    <property type="match status" value="1"/>
</dbReference>
<comment type="subunit">
    <text evidence="2">Heterotetramer of two alpha and two beta chains arranged as a dimer of alpha/beta heterodimers.</text>
</comment>
<evidence type="ECO:0000313" key="6">
    <source>
        <dbReference type="EMBL" id="KAK2990711.1"/>
    </source>
</evidence>
<gene>
    <name evidence="6" type="ORF">RJ640_017014</name>
</gene>
<comment type="caution">
    <text evidence="6">The sequence shown here is derived from an EMBL/GenBank/DDBJ whole genome shotgun (WGS) entry which is preliminary data.</text>
</comment>
<dbReference type="GO" id="GO:0016811">
    <property type="term" value="F:hydrolase activity, acting on carbon-nitrogen (but not peptide) bonds, in linear amides"/>
    <property type="evidence" value="ECO:0007669"/>
    <property type="project" value="UniProtKB-ARBA"/>
</dbReference>
<dbReference type="EMBL" id="JAVXUO010000625">
    <property type="protein sequence ID" value="KAK2990711.1"/>
    <property type="molecule type" value="Genomic_DNA"/>
</dbReference>
<evidence type="ECO:0000256" key="5">
    <source>
        <dbReference type="PIRSR" id="PIRSR600246-2"/>
    </source>
</evidence>
<name>A0AA88RW33_9ASTE</name>
<accession>A0AA88RW33</accession>
<evidence type="ECO:0000313" key="7">
    <source>
        <dbReference type="Proteomes" id="UP001187471"/>
    </source>
</evidence>
<dbReference type="PANTHER" id="PTHR10188">
    <property type="entry name" value="L-ASPARAGINASE"/>
    <property type="match status" value="1"/>
</dbReference>
<comment type="catalytic activity">
    <reaction evidence="1">
        <text>Cleavage of a beta-linked Asp residue from the N-terminus of a polypeptide.</text>
        <dbReference type="EC" id="3.4.19.5"/>
    </reaction>
</comment>
<evidence type="ECO:0000256" key="2">
    <source>
        <dbReference type="ARBA" id="ARBA00011601"/>
    </source>
</evidence>
<evidence type="ECO:0000256" key="1">
    <source>
        <dbReference type="ARBA" id="ARBA00000306"/>
    </source>
</evidence>
<dbReference type="InterPro" id="IPR029055">
    <property type="entry name" value="Ntn_hydrolases_N"/>
</dbReference>
<dbReference type="SUPFAM" id="SSF56235">
    <property type="entry name" value="N-terminal nucleophile aminohydrolases (Ntn hydrolases)"/>
    <property type="match status" value="1"/>
</dbReference>
<sequence length="66" mass="6840">MVGRIGDTPIIVCAVSATGKGESIIRATVARDVAEKMEYKGLSLKDAAAYTIEECTPRGTAGLIAV</sequence>
<protein>
    <recommendedName>
        <fullName evidence="3">beta-aspartyl-peptidase</fullName>
        <ecNumber evidence="3">3.4.19.5</ecNumber>
    </recommendedName>
</protein>